<keyword evidence="4" id="KW-0677">Repeat</keyword>
<keyword evidence="8" id="KW-0564">Palmitate</keyword>
<feature type="transmembrane region" description="Helical" evidence="13">
    <location>
        <begin position="555"/>
        <end position="575"/>
    </location>
</feature>
<evidence type="ECO:0000256" key="5">
    <source>
        <dbReference type="ARBA" id="ARBA00022989"/>
    </source>
</evidence>
<keyword evidence="5 13" id="KW-1133">Transmembrane helix</keyword>
<dbReference type="PROSITE" id="PS50297">
    <property type="entry name" value="ANK_REP_REGION"/>
    <property type="match status" value="3"/>
</dbReference>
<dbReference type="PROSITE" id="PS50216">
    <property type="entry name" value="DHHC"/>
    <property type="match status" value="1"/>
</dbReference>
<gene>
    <name evidence="16" type="ORF">PACTADRAFT_85305</name>
</gene>
<evidence type="ECO:0000256" key="12">
    <source>
        <dbReference type="PROSITE-ProRule" id="PRU00023"/>
    </source>
</evidence>
<feature type="compositionally biased region" description="Polar residues" evidence="14">
    <location>
        <begin position="641"/>
        <end position="651"/>
    </location>
</feature>
<dbReference type="STRING" id="669874.A0A1E4TU09"/>
<dbReference type="PANTHER" id="PTHR24161">
    <property type="entry name" value="ANK_REP_REGION DOMAIN-CONTAINING PROTEIN-RELATED"/>
    <property type="match status" value="1"/>
</dbReference>
<dbReference type="OrthoDB" id="6781668at2759"/>
<evidence type="ECO:0000313" key="16">
    <source>
        <dbReference type="EMBL" id="ODV95158.1"/>
    </source>
</evidence>
<evidence type="ECO:0000256" key="7">
    <source>
        <dbReference type="ARBA" id="ARBA00023136"/>
    </source>
</evidence>
<dbReference type="Gene3D" id="1.25.40.20">
    <property type="entry name" value="Ankyrin repeat-containing domain"/>
    <property type="match status" value="1"/>
</dbReference>
<evidence type="ECO:0000256" key="2">
    <source>
        <dbReference type="ARBA" id="ARBA00010104"/>
    </source>
</evidence>
<feature type="repeat" description="ANK" evidence="12">
    <location>
        <begin position="197"/>
        <end position="229"/>
    </location>
</feature>
<dbReference type="SMART" id="SM00248">
    <property type="entry name" value="ANK"/>
    <property type="match status" value="5"/>
</dbReference>
<sequence>MSEEQVGRETNELETLRSTHTKNSDDDINEGSDLESISSTTAVNNRDFSNEQDESLGVDDPVIADYMAACQKGDLKTIRELIESSTVSVDDHDTENVTGLHWASINNRLSVVKYLVSKGADPNSRGGVLNATPLHWACRYGLVYIADFLIRECKANPSLKDSQGFNCLHLATHSSNVMAIIYLLNFTDIPVDSTDPSSRTALHWAAYQGDSLSCDVLLKNGADVTKIDEAGFTPLHWSLIRGVKSIMINLIEAGGDINLRNNEGKNCFDIAIDMNCSDKLYMALKEAGYNKAGNKINYKLSSKTAKIITFLLPYASFPLAFKILTFSKGFGIPKAIIAFLILFLQHFAMLKLIVPIYNNHSNPLLRTPYFSGLFSGTSFWVIIVWFVFVLPTTFENHIFMNVLFLIGATLSLSTFFKSMFINPGYIPIPSKREDIQSSIINLLYLKKYDSNNFCIKTFIRKPLRSRYSSFGKALVAKFDHYCPWIYNDVGVRNHKLFITFILSLEVSIIAFLSLVNSHFDKIPNQKVFDNFGNETEYTCSILSDSLCKGFQQESFIFNLSVFCVIQCIWLTLLNIGQIFQICTGLTTWEAKNMHTADRDPHGNVVNPFYSSVPSEYLHDEDSTGEDDIITSGGTTSGPGAQHSQQSPTNGTNAANNNHNHNHNHNHRHLNIASCCSTILAPQNLLDFWFIKDEDESYNLRTLIKLPIRGEGNLNGRLIDYYKLYEFPPRNPEQIV</sequence>
<keyword evidence="7 13" id="KW-0472">Membrane</keyword>
<dbReference type="InterPro" id="IPR001594">
    <property type="entry name" value="Palmitoyltrfase_DHHC"/>
</dbReference>
<keyword evidence="9" id="KW-0449">Lipoprotein</keyword>
<keyword evidence="10 13" id="KW-0012">Acyltransferase</keyword>
<dbReference type="InterPro" id="IPR036770">
    <property type="entry name" value="Ankyrin_rpt-contain_sf"/>
</dbReference>
<feature type="compositionally biased region" description="Polar residues" evidence="14">
    <location>
        <begin position="35"/>
        <end position="47"/>
    </location>
</feature>
<keyword evidence="3 13" id="KW-0812">Transmembrane</keyword>
<dbReference type="AlphaFoldDB" id="A0A1E4TU09"/>
<dbReference type="PANTHER" id="PTHR24161:SF85">
    <property type="entry name" value="PALMITOYLTRANSFERASE HIP14"/>
    <property type="match status" value="1"/>
</dbReference>
<dbReference type="Pfam" id="PF12796">
    <property type="entry name" value="Ank_2"/>
    <property type="match status" value="2"/>
</dbReference>
<accession>A0A1E4TU09</accession>
<organism evidence="16 17">
    <name type="scientific">Pachysolen tannophilus NRRL Y-2460</name>
    <dbReference type="NCBI Taxonomy" id="669874"/>
    <lineage>
        <taxon>Eukaryota</taxon>
        <taxon>Fungi</taxon>
        <taxon>Dikarya</taxon>
        <taxon>Ascomycota</taxon>
        <taxon>Saccharomycotina</taxon>
        <taxon>Pichiomycetes</taxon>
        <taxon>Pachysolenaceae</taxon>
        <taxon>Pachysolen</taxon>
    </lineage>
</organism>
<comment type="subcellular location">
    <subcellularLocation>
        <location evidence="1">Membrane</location>
        <topology evidence="1">Multi-pass membrane protein</topology>
    </subcellularLocation>
</comment>
<dbReference type="Pfam" id="PF00023">
    <property type="entry name" value="Ank"/>
    <property type="match status" value="1"/>
</dbReference>
<evidence type="ECO:0000256" key="6">
    <source>
        <dbReference type="ARBA" id="ARBA00023043"/>
    </source>
</evidence>
<comment type="domain">
    <text evidence="13">The DHHC domain is required for palmitoyltransferase activity.</text>
</comment>
<comment type="catalytic activity">
    <reaction evidence="11 13">
        <text>L-cysteinyl-[protein] + hexadecanoyl-CoA = S-hexadecanoyl-L-cysteinyl-[protein] + CoA</text>
        <dbReference type="Rhea" id="RHEA:36683"/>
        <dbReference type="Rhea" id="RHEA-COMP:10131"/>
        <dbReference type="Rhea" id="RHEA-COMP:11032"/>
        <dbReference type="ChEBI" id="CHEBI:29950"/>
        <dbReference type="ChEBI" id="CHEBI:57287"/>
        <dbReference type="ChEBI" id="CHEBI:57379"/>
        <dbReference type="ChEBI" id="CHEBI:74151"/>
        <dbReference type="EC" id="2.3.1.225"/>
    </reaction>
</comment>
<keyword evidence="6 12" id="KW-0040">ANK repeat</keyword>
<evidence type="ECO:0000313" key="17">
    <source>
        <dbReference type="Proteomes" id="UP000094236"/>
    </source>
</evidence>
<dbReference type="GO" id="GO:0019706">
    <property type="term" value="F:protein-cysteine S-palmitoyltransferase activity"/>
    <property type="evidence" value="ECO:0007669"/>
    <property type="project" value="UniProtKB-EC"/>
</dbReference>
<keyword evidence="17" id="KW-1185">Reference proteome</keyword>
<evidence type="ECO:0000256" key="10">
    <source>
        <dbReference type="ARBA" id="ARBA00023315"/>
    </source>
</evidence>
<keyword evidence="13" id="KW-0808">Transferase</keyword>
<dbReference type="GO" id="GO:0016020">
    <property type="term" value="C:membrane"/>
    <property type="evidence" value="ECO:0007669"/>
    <property type="project" value="UniProtKB-SubCell"/>
</dbReference>
<evidence type="ECO:0000256" key="8">
    <source>
        <dbReference type="ARBA" id="ARBA00023139"/>
    </source>
</evidence>
<evidence type="ECO:0000256" key="13">
    <source>
        <dbReference type="RuleBase" id="RU079119"/>
    </source>
</evidence>
<feature type="region of interest" description="Disordered" evidence="14">
    <location>
        <begin position="616"/>
        <end position="665"/>
    </location>
</feature>
<dbReference type="SUPFAM" id="SSF48403">
    <property type="entry name" value="Ankyrin repeat"/>
    <property type="match status" value="1"/>
</dbReference>
<evidence type="ECO:0000256" key="11">
    <source>
        <dbReference type="ARBA" id="ARBA00048048"/>
    </source>
</evidence>
<feature type="transmembrane region" description="Helical" evidence="13">
    <location>
        <begin position="496"/>
        <end position="515"/>
    </location>
</feature>
<feature type="transmembrane region" description="Helical" evidence="13">
    <location>
        <begin position="402"/>
        <end position="421"/>
    </location>
</feature>
<dbReference type="EMBL" id="KV454014">
    <property type="protein sequence ID" value="ODV95158.1"/>
    <property type="molecule type" value="Genomic_DNA"/>
</dbReference>
<feature type="transmembrane region" description="Helical" evidence="13">
    <location>
        <begin position="369"/>
        <end position="390"/>
    </location>
</feature>
<feature type="repeat" description="ANK" evidence="12">
    <location>
        <begin position="95"/>
        <end position="127"/>
    </location>
</feature>
<feature type="compositionally biased region" description="Basic and acidic residues" evidence="14">
    <location>
        <begin position="1"/>
        <end position="25"/>
    </location>
</feature>
<name>A0A1E4TU09_PACTA</name>
<comment type="similarity">
    <text evidence="2">Belongs to the DHHC palmitoyltransferase family. AKR/ZDHHC17 subfamily.</text>
</comment>
<feature type="domain" description="Palmitoyltransferase DHHC" evidence="15">
    <location>
        <begin position="448"/>
        <end position="592"/>
    </location>
</feature>
<evidence type="ECO:0000256" key="9">
    <source>
        <dbReference type="ARBA" id="ARBA00023288"/>
    </source>
</evidence>
<proteinExistence type="inferred from homology"/>
<dbReference type="Proteomes" id="UP000094236">
    <property type="component" value="Unassembled WGS sequence"/>
</dbReference>
<feature type="region of interest" description="Disordered" evidence="14">
    <location>
        <begin position="1"/>
        <end position="55"/>
    </location>
</feature>
<dbReference type="PROSITE" id="PS50088">
    <property type="entry name" value="ANK_REPEAT"/>
    <property type="match status" value="3"/>
</dbReference>
<dbReference type="Pfam" id="PF01529">
    <property type="entry name" value="DHHC"/>
    <property type="match status" value="1"/>
</dbReference>
<dbReference type="EC" id="2.3.1.225" evidence="13"/>
<evidence type="ECO:0000259" key="15">
    <source>
        <dbReference type="Pfam" id="PF01529"/>
    </source>
</evidence>
<evidence type="ECO:0000256" key="4">
    <source>
        <dbReference type="ARBA" id="ARBA00022737"/>
    </source>
</evidence>
<dbReference type="InterPro" id="IPR002110">
    <property type="entry name" value="Ankyrin_rpt"/>
</dbReference>
<protein>
    <recommendedName>
        <fullName evidence="13">Palmitoyltransferase</fullName>
        <ecNumber evidence="13">2.3.1.225</ecNumber>
    </recommendedName>
</protein>
<evidence type="ECO:0000256" key="14">
    <source>
        <dbReference type="SAM" id="MobiDB-lite"/>
    </source>
</evidence>
<reference evidence="17" key="1">
    <citation type="submission" date="2016-05" db="EMBL/GenBank/DDBJ databases">
        <title>Comparative genomics of biotechnologically important yeasts.</title>
        <authorList>
            <consortium name="DOE Joint Genome Institute"/>
            <person name="Riley R."/>
            <person name="Haridas S."/>
            <person name="Wolfe K.H."/>
            <person name="Lopes M.R."/>
            <person name="Hittinger C.T."/>
            <person name="Goker M."/>
            <person name="Salamov A."/>
            <person name="Wisecaver J."/>
            <person name="Long T.M."/>
            <person name="Aerts A.L."/>
            <person name="Barry K."/>
            <person name="Choi C."/>
            <person name="Clum A."/>
            <person name="Coughlan A.Y."/>
            <person name="Deshpande S."/>
            <person name="Douglass A.P."/>
            <person name="Hanson S.J."/>
            <person name="Klenk H.-P."/>
            <person name="Labutti K."/>
            <person name="Lapidus A."/>
            <person name="Lindquist E."/>
            <person name="Lipzen A."/>
            <person name="Meier-Kolthoff J.P."/>
            <person name="Ohm R.A."/>
            <person name="Otillar R.P."/>
            <person name="Pangilinan J."/>
            <person name="Peng Y."/>
            <person name="Rokas A."/>
            <person name="Rosa C.A."/>
            <person name="Scheuner C."/>
            <person name="Sibirny A.A."/>
            <person name="Slot J.C."/>
            <person name="Stielow J.B."/>
            <person name="Sun H."/>
            <person name="Kurtzman C.P."/>
            <person name="Blackwell M."/>
            <person name="Grigoriev I.V."/>
            <person name="Jeffries T.W."/>
        </authorList>
    </citation>
    <scope>NUCLEOTIDE SEQUENCE [LARGE SCALE GENOMIC DNA]</scope>
    <source>
        <strain evidence="17">NRRL Y-2460</strain>
    </source>
</reference>
<feature type="repeat" description="ANK" evidence="12">
    <location>
        <begin position="230"/>
        <end position="262"/>
    </location>
</feature>
<evidence type="ECO:0000256" key="1">
    <source>
        <dbReference type="ARBA" id="ARBA00004141"/>
    </source>
</evidence>
<feature type="transmembrane region" description="Helical" evidence="13">
    <location>
        <begin position="336"/>
        <end position="357"/>
    </location>
</feature>
<evidence type="ECO:0000256" key="3">
    <source>
        <dbReference type="ARBA" id="ARBA00022692"/>
    </source>
</evidence>